<gene>
    <name evidence="1" type="ORF">BO71DRAFT_359996</name>
</gene>
<dbReference type="GO" id="GO:0005543">
    <property type="term" value="F:phospholipid binding"/>
    <property type="evidence" value="ECO:0007669"/>
    <property type="project" value="TreeGrafter"/>
</dbReference>
<dbReference type="PANTHER" id="PTHR11362:SF78">
    <property type="entry name" value="PROTEASE INHIBITOR"/>
    <property type="match status" value="1"/>
</dbReference>
<sequence>MPSSRNVDRGMALLQIETPRVLGLNFGSIRVDPGDFLAKRFAENPPTLTFRRVKPHGTYMVVCLDLDAPFACFGFLGPVLHWIQPGLKPAPISGGFKLRVREPFVANYIGPSPPPCISPHRYVFLLFEQPVGFDVHRWAPPDGKTMGSWRRMRFDLDAWGKRIGLGPVLAFNYFVSK</sequence>
<dbReference type="Pfam" id="PF01161">
    <property type="entry name" value="PBP"/>
    <property type="match status" value="1"/>
</dbReference>
<dbReference type="VEuPathDB" id="FungiDB:BO71DRAFT_359996"/>
<organism evidence="1 2">
    <name type="scientific">Aspergillus ellipticus CBS 707.79</name>
    <dbReference type="NCBI Taxonomy" id="1448320"/>
    <lineage>
        <taxon>Eukaryota</taxon>
        <taxon>Fungi</taxon>
        <taxon>Dikarya</taxon>
        <taxon>Ascomycota</taxon>
        <taxon>Pezizomycotina</taxon>
        <taxon>Eurotiomycetes</taxon>
        <taxon>Eurotiomycetidae</taxon>
        <taxon>Eurotiales</taxon>
        <taxon>Aspergillaceae</taxon>
        <taxon>Aspergillus</taxon>
        <taxon>Aspergillus subgen. Circumdati</taxon>
    </lineage>
</organism>
<dbReference type="Gene3D" id="3.90.280.10">
    <property type="entry name" value="PEBP-like"/>
    <property type="match status" value="1"/>
</dbReference>
<dbReference type="SUPFAM" id="SSF49777">
    <property type="entry name" value="PEBP-like"/>
    <property type="match status" value="1"/>
</dbReference>
<dbReference type="GO" id="GO:0030414">
    <property type="term" value="F:peptidase inhibitor activity"/>
    <property type="evidence" value="ECO:0007669"/>
    <property type="project" value="TreeGrafter"/>
</dbReference>
<reference evidence="1 2" key="1">
    <citation type="submission" date="2018-02" db="EMBL/GenBank/DDBJ databases">
        <title>The genomes of Aspergillus section Nigri reveals drivers in fungal speciation.</title>
        <authorList>
            <consortium name="DOE Joint Genome Institute"/>
            <person name="Vesth T.C."/>
            <person name="Nybo J."/>
            <person name="Theobald S."/>
            <person name="Brandl J."/>
            <person name="Frisvad J.C."/>
            <person name="Nielsen K.F."/>
            <person name="Lyhne E.K."/>
            <person name="Kogle M.E."/>
            <person name="Kuo A."/>
            <person name="Riley R."/>
            <person name="Clum A."/>
            <person name="Nolan M."/>
            <person name="Lipzen A."/>
            <person name="Salamov A."/>
            <person name="Henrissat B."/>
            <person name="Wiebenga A."/>
            <person name="De vries R.P."/>
            <person name="Grigoriev I.V."/>
            <person name="Mortensen U.H."/>
            <person name="Andersen M.R."/>
            <person name="Baker S.E."/>
        </authorList>
    </citation>
    <scope>NUCLEOTIDE SEQUENCE [LARGE SCALE GENOMIC DNA]</scope>
    <source>
        <strain evidence="1 2">CBS 707.79</strain>
    </source>
</reference>
<dbReference type="GO" id="GO:0046578">
    <property type="term" value="P:regulation of Ras protein signal transduction"/>
    <property type="evidence" value="ECO:0007669"/>
    <property type="project" value="TreeGrafter"/>
</dbReference>
<name>A0A319D9L5_9EURO</name>
<dbReference type="CDD" id="cd00866">
    <property type="entry name" value="PEBP_euk"/>
    <property type="match status" value="1"/>
</dbReference>
<protein>
    <submittedName>
        <fullName evidence="1">PEBP-like protein</fullName>
    </submittedName>
</protein>
<dbReference type="InterPro" id="IPR035810">
    <property type="entry name" value="PEBP_euk"/>
</dbReference>
<dbReference type="OrthoDB" id="2506647at2759"/>
<dbReference type="PANTHER" id="PTHR11362">
    <property type="entry name" value="PHOSPHATIDYLETHANOLAMINE-BINDING PROTEIN"/>
    <property type="match status" value="1"/>
</dbReference>
<dbReference type="EMBL" id="KZ825954">
    <property type="protein sequence ID" value="PYH91157.1"/>
    <property type="molecule type" value="Genomic_DNA"/>
</dbReference>
<dbReference type="STRING" id="1448320.A0A319D9L5"/>
<proteinExistence type="predicted"/>
<evidence type="ECO:0000313" key="1">
    <source>
        <dbReference type="EMBL" id="PYH91157.1"/>
    </source>
</evidence>
<dbReference type="Proteomes" id="UP000247810">
    <property type="component" value="Unassembled WGS sequence"/>
</dbReference>
<accession>A0A319D9L5</accession>
<dbReference type="GO" id="GO:0030162">
    <property type="term" value="P:regulation of proteolysis"/>
    <property type="evidence" value="ECO:0007669"/>
    <property type="project" value="TreeGrafter"/>
</dbReference>
<dbReference type="InterPro" id="IPR008914">
    <property type="entry name" value="PEBP"/>
</dbReference>
<dbReference type="InterPro" id="IPR036610">
    <property type="entry name" value="PEBP-like_sf"/>
</dbReference>
<dbReference type="AlphaFoldDB" id="A0A319D9L5"/>
<keyword evidence="2" id="KW-1185">Reference proteome</keyword>
<evidence type="ECO:0000313" key="2">
    <source>
        <dbReference type="Proteomes" id="UP000247810"/>
    </source>
</evidence>